<dbReference type="EMBL" id="BOMI01000077">
    <property type="protein sequence ID" value="GID75392.1"/>
    <property type="molecule type" value="Genomic_DNA"/>
</dbReference>
<protein>
    <submittedName>
        <fullName evidence="2">Hydrolase</fullName>
    </submittedName>
</protein>
<evidence type="ECO:0000259" key="1">
    <source>
        <dbReference type="Pfam" id="PF12697"/>
    </source>
</evidence>
<dbReference type="RefSeq" id="WP_203765682.1">
    <property type="nucleotide sequence ID" value="NZ_BAAABO010000019.1"/>
</dbReference>
<accession>A0ABQ3Y5X9</accession>
<dbReference type="Gene3D" id="3.40.50.1820">
    <property type="entry name" value="alpha/beta hydrolase"/>
    <property type="match status" value="1"/>
</dbReference>
<dbReference type="Proteomes" id="UP000609879">
    <property type="component" value="Unassembled WGS sequence"/>
</dbReference>
<evidence type="ECO:0000313" key="3">
    <source>
        <dbReference type="Proteomes" id="UP000609879"/>
    </source>
</evidence>
<sequence>MEQSIQNHVEVDGSWVTVDVYGDPDGPAIVLIPGAMADAAAWAAVAQHLEGWQSVAVVNRRGRHPSGPLTDAYGLETEIADAAAVMRRFTDVRTLFGWSYGALIALHLTNTLAVPQLIAYEPVMAPFGAGALPDLHRAHAAADYDRSVEVALRQVTGMDAAAVDALRSHHAAWAQMRRLSPPIYAETRAINQALAPERFAVRAARVDLIVGELNQDRAPYGTSFNDVARHVPHATVHQLTGQGHLAHLQAPQRLATLVNRLAA</sequence>
<organism evidence="2 3">
    <name type="scientific">Paractinoplanes deccanensis</name>
    <dbReference type="NCBI Taxonomy" id="113561"/>
    <lineage>
        <taxon>Bacteria</taxon>
        <taxon>Bacillati</taxon>
        <taxon>Actinomycetota</taxon>
        <taxon>Actinomycetes</taxon>
        <taxon>Micromonosporales</taxon>
        <taxon>Micromonosporaceae</taxon>
        <taxon>Paractinoplanes</taxon>
    </lineage>
</organism>
<dbReference type="InterPro" id="IPR000073">
    <property type="entry name" value="AB_hydrolase_1"/>
</dbReference>
<reference evidence="2 3" key="1">
    <citation type="submission" date="2021-01" db="EMBL/GenBank/DDBJ databases">
        <title>Whole genome shotgun sequence of Actinoplanes deccanensis NBRC 13994.</title>
        <authorList>
            <person name="Komaki H."/>
            <person name="Tamura T."/>
        </authorList>
    </citation>
    <scope>NUCLEOTIDE SEQUENCE [LARGE SCALE GENOMIC DNA]</scope>
    <source>
        <strain evidence="2 3">NBRC 13994</strain>
    </source>
</reference>
<feature type="domain" description="AB hydrolase-1" evidence="1">
    <location>
        <begin position="29"/>
        <end position="255"/>
    </location>
</feature>
<evidence type="ECO:0000313" key="2">
    <source>
        <dbReference type="EMBL" id="GID75392.1"/>
    </source>
</evidence>
<gene>
    <name evidence="2" type="ORF">Ade02nite_40330</name>
</gene>
<dbReference type="SUPFAM" id="SSF53474">
    <property type="entry name" value="alpha/beta-Hydrolases"/>
    <property type="match status" value="1"/>
</dbReference>
<proteinExistence type="predicted"/>
<dbReference type="Pfam" id="PF12697">
    <property type="entry name" value="Abhydrolase_6"/>
    <property type="match status" value="1"/>
</dbReference>
<comment type="caution">
    <text evidence="2">The sequence shown here is derived from an EMBL/GenBank/DDBJ whole genome shotgun (WGS) entry which is preliminary data.</text>
</comment>
<keyword evidence="2" id="KW-0378">Hydrolase</keyword>
<dbReference type="InterPro" id="IPR029058">
    <property type="entry name" value="AB_hydrolase_fold"/>
</dbReference>
<name>A0ABQ3Y5X9_9ACTN</name>
<dbReference type="GO" id="GO:0016787">
    <property type="term" value="F:hydrolase activity"/>
    <property type="evidence" value="ECO:0007669"/>
    <property type="project" value="UniProtKB-KW"/>
</dbReference>
<keyword evidence="3" id="KW-1185">Reference proteome</keyword>